<comment type="caution">
    <text evidence="1">The sequence shown here is derived from an EMBL/GenBank/DDBJ whole genome shotgun (WGS) entry which is preliminary data.</text>
</comment>
<evidence type="ECO:0000313" key="1">
    <source>
        <dbReference type="EMBL" id="CAH2207527.1"/>
    </source>
</evidence>
<keyword evidence="2" id="KW-1185">Reference proteome</keyword>
<dbReference type="AlphaFoldDB" id="A0A8S4QA54"/>
<organism evidence="1 2">
    <name type="scientific">Pararge aegeria aegeria</name>
    <dbReference type="NCBI Taxonomy" id="348720"/>
    <lineage>
        <taxon>Eukaryota</taxon>
        <taxon>Metazoa</taxon>
        <taxon>Ecdysozoa</taxon>
        <taxon>Arthropoda</taxon>
        <taxon>Hexapoda</taxon>
        <taxon>Insecta</taxon>
        <taxon>Pterygota</taxon>
        <taxon>Neoptera</taxon>
        <taxon>Endopterygota</taxon>
        <taxon>Lepidoptera</taxon>
        <taxon>Glossata</taxon>
        <taxon>Ditrysia</taxon>
        <taxon>Papilionoidea</taxon>
        <taxon>Nymphalidae</taxon>
        <taxon>Satyrinae</taxon>
        <taxon>Satyrini</taxon>
        <taxon>Parargina</taxon>
        <taxon>Pararge</taxon>
    </lineage>
</organism>
<protein>
    <submittedName>
        <fullName evidence="1">Jg11408 protein</fullName>
    </submittedName>
</protein>
<accession>A0A8S4QA54</accession>
<reference evidence="1" key="1">
    <citation type="submission" date="2022-03" db="EMBL/GenBank/DDBJ databases">
        <authorList>
            <person name="Lindestad O."/>
        </authorList>
    </citation>
    <scope>NUCLEOTIDE SEQUENCE</scope>
</reference>
<gene>
    <name evidence="1" type="primary">jg11408</name>
    <name evidence="1" type="ORF">PAEG_LOCUS148</name>
</gene>
<evidence type="ECO:0000313" key="2">
    <source>
        <dbReference type="Proteomes" id="UP000838756"/>
    </source>
</evidence>
<sequence length="78" mass="8635">MYIEVKTDEAKGIEMEGTLSFLDEEALAVLRINNVNGRPRSPSTITGSEEDLPIVMVERITIAPVHGLKAPPNRRFCP</sequence>
<dbReference type="EMBL" id="CAKXAJ010000499">
    <property type="protein sequence ID" value="CAH2207527.1"/>
    <property type="molecule type" value="Genomic_DNA"/>
</dbReference>
<proteinExistence type="predicted"/>
<dbReference type="Proteomes" id="UP000838756">
    <property type="component" value="Unassembled WGS sequence"/>
</dbReference>
<name>A0A8S4QA54_9NEOP</name>